<dbReference type="AlphaFoldDB" id="A0A9C7GBV7"/>
<dbReference type="Gene3D" id="3.40.50.300">
    <property type="entry name" value="P-loop containing nucleotide triphosphate hydrolases"/>
    <property type="match status" value="1"/>
</dbReference>
<comment type="caution">
    <text evidence="6">The sequence shown here is derived from an EMBL/GenBank/DDBJ whole genome shotgun (WGS) entry which is preliminary data.</text>
</comment>
<proteinExistence type="inferred from homology"/>
<gene>
    <name evidence="6" type="primary">bcrA_3</name>
    <name evidence="6" type="ORF">NEOCIP111885_03469</name>
</gene>
<evidence type="ECO:0000256" key="2">
    <source>
        <dbReference type="ARBA" id="ARBA00022448"/>
    </source>
</evidence>
<dbReference type="InterPro" id="IPR027417">
    <property type="entry name" value="P-loop_NTPase"/>
</dbReference>
<keyword evidence="2" id="KW-0813">Transport</keyword>
<dbReference type="GO" id="GO:0005524">
    <property type="term" value="F:ATP binding"/>
    <property type="evidence" value="ECO:0007669"/>
    <property type="project" value="UniProtKB-KW"/>
</dbReference>
<dbReference type="InterPro" id="IPR003593">
    <property type="entry name" value="AAA+_ATPase"/>
</dbReference>
<evidence type="ECO:0000256" key="1">
    <source>
        <dbReference type="ARBA" id="ARBA00005417"/>
    </source>
</evidence>
<dbReference type="Proteomes" id="UP000789845">
    <property type="component" value="Unassembled WGS sequence"/>
</dbReference>
<dbReference type="GO" id="GO:0016887">
    <property type="term" value="F:ATP hydrolysis activity"/>
    <property type="evidence" value="ECO:0007669"/>
    <property type="project" value="InterPro"/>
</dbReference>
<keyword evidence="7" id="KW-1185">Reference proteome</keyword>
<feature type="domain" description="ABC transporter" evidence="5">
    <location>
        <begin position="5"/>
        <end position="232"/>
    </location>
</feature>
<evidence type="ECO:0000313" key="7">
    <source>
        <dbReference type="Proteomes" id="UP000789845"/>
    </source>
</evidence>
<dbReference type="SUPFAM" id="SSF52540">
    <property type="entry name" value="P-loop containing nucleoside triphosphate hydrolases"/>
    <property type="match status" value="1"/>
</dbReference>
<dbReference type="EMBL" id="CAKJTG010000023">
    <property type="protein sequence ID" value="CAG9609726.1"/>
    <property type="molecule type" value="Genomic_DNA"/>
</dbReference>
<dbReference type="SMART" id="SM00382">
    <property type="entry name" value="AAA"/>
    <property type="match status" value="1"/>
</dbReference>
<name>A0A9C7GBV7_9BACI</name>
<organism evidence="6 7">
    <name type="scientific">Pseudoneobacillus rhizosphaerae</name>
    <dbReference type="NCBI Taxonomy" id="2880968"/>
    <lineage>
        <taxon>Bacteria</taxon>
        <taxon>Bacillati</taxon>
        <taxon>Bacillota</taxon>
        <taxon>Bacilli</taxon>
        <taxon>Bacillales</taxon>
        <taxon>Bacillaceae</taxon>
        <taxon>Pseudoneobacillus</taxon>
    </lineage>
</organism>
<evidence type="ECO:0000259" key="5">
    <source>
        <dbReference type="PROSITE" id="PS50893"/>
    </source>
</evidence>
<dbReference type="PANTHER" id="PTHR43335:SF4">
    <property type="entry name" value="ABC TRANSPORTER, ATP-BINDING PROTEIN"/>
    <property type="match status" value="1"/>
</dbReference>
<evidence type="ECO:0000256" key="3">
    <source>
        <dbReference type="ARBA" id="ARBA00022741"/>
    </source>
</evidence>
<sequence>METVLQVTGLTKTYKNNRGIKGIHFSINRGEIKGLLGPNGAGKTTLMKCMVGLAFPDQGEVSIFGKKVHEDCKLALSQVGAYIGTGALYDHLTAYQNLKLAFRFYPTLASTRIDEVLEQVGLTSYKHEKVKGFSMGMRQRLGIASALLSNPSIIILDEPANGLDVDGMIMFRNLIKGLANDGVSFLVSSHLTSELEKICNSYSILIKGELHDIGALPTYQSLEEVYVAKIGGELLGNNKDQYNQ</sequence>
<keyword evidence="3" id="KW-0547">Nucleotide-binding</keyword>
<dbReference type="Pfam" id="PF00005">
    <property type="entry name" value="ABC_tran"/>
    <property type="match status" value="1"/>
</dbReference>
<evidence type="ECO:0000313" key="6">
    <source>
        <dbReference type="EMBL" id="CAG9609726.1"/>
    </source>
</evidence>
<comment type="similarity">
    <text evidence="1">Belongs to the ABC transporter superfamily.</text>
</comment>
<accession>A0A9C7GBV7</accession>
<keyword evidence="4 6" id="KW-0067">ATP-binding</keyword>
<evidence type="ECO:0000256" key="4">
    <source>
        <dbReference type="ARBA" id="ARBA00022840"/>
    </source>
</evidence>
<dbReference type="PROSITE" id="PS50893">
    <property type="entry name" value="ABC_TRANSPORTER_2"/>
    <property type="match status" value="1"/>
</dbReference>
<dbReference type="PANTHER" id="PTHR43335">
    <property type="entry name" value="ABC TRANSPORTER, ATP-BINDING PROTEIN"/>
    <property type="match status" value="1"/>
</dbReference>
<protein>
    <submittedName>
        <fullName evidence="6">Bacitracin transport ATP-binding protein BcrA</fullName>
    </submittedName>
</protein>
<dbReference type="InterPro" id="IPR003439">
    <property type="entry name" value="ABC_transporter-like_ATP-bd"/>
</dbReference>
<reference evidence="6" key="1">
    <citation type="submission" date="2021-10" db="EMBL/GenBank/DDBJ databases">
        <authorList>
            <person name="Criscuolo A."/>
        </authorList>
    </citation>
    <scope>NUCLEOTIDE SEQUENCE</scope>
    <source>
        <strain evidence="6">CIP111885</strain>
    </source>
</reference>